<protein>
    <submittedName>
        <fullName evidence="2">Peptidase M16</fullName>
    </submittedName>
</protein>
<keyword evidence="3" id="KW-1185">Reference proteome</keyword>
<dbReference type="InterPro" id="IPR013578">
    <property type="entry name" value="Peptidase_M16C_assoc"/>
</dbReference>
<reference evidence="2 3" key="1">
    <citation type="journal article" date="2017" name="Int. J. Syst. Evol. Microbiol.">
        <title>Desulfovibrio senegalensis sp. nov., a mesophilic sulfate reducer isolated from marine sediment.</title>
        <authorList>
            <person name="Thioye A."/>
            <person name="Gam Z.B.A."/>
            <person name="Mbengue M."/>
            <person name="Cayol J.L."/>
            <person name="Joseph-Bartoli M."/>
            <person name="Toure-Kane C."/>
            <person name="Labat M."/>
        </authorList>
    </citation>
    <scope>NUCLEOTIDE SEQUENCE [LARGE SCALE GENOMIC DNA]</scope>
    <source>
        <strain evidence="2 3">DSM 101509</strain>
    </source>
</reference>
<evidence type="ECO:0000313" key="2">
    <source>
        <dbReference type="EMBL" id="KAB1441632.1"/>
    </source>
</evidence>
<comment type="caution">
    <text evidence="2">The sequence shown here is derived from an EMBL/GenBank/DDBJ whole genome shotgun (WGS) entry which is preliminary data.</text>
</comment>
<feature type="domain" description="Peptidase M16C associated" evidence="1">
    <location>
        <begin position="461"/>
        <end position="710"/>
    </location>
</feature>
<dbReference type="Pfam" id="PF08367">
    <property type="entry name" value="M16C_assoc"/>
    <property type="match status" value="1"/>
</dbReference>
<dbReference type="SMART" id="SM01264">
    <property type="entry name" value="M16C_associated"/>
    <property type="match status" value="1"/>
</dbReference>
<sequence>MIHGFEKIRQQSIPELNSTAFVYRHAKTGGRVLSICNDDENKVFGISFRTPPEDSTGVAHILEHSVLCGSRKYPVKEPFVELLKGSLQTFLNAMTFPDKTCYPVASANTSDFYNLMDVYLDAVFYPNLTENTLRQEGWHYELEAPDKDMTYKGVVYNEMKGAYSSPDSLLYEHSQQSLFPDTTYGLDSGGDPATIPDLTWEKFSEFHRTHYHPSNAYAFFYGDDDPEKRLEKLGEYFDQFEPLDPSFSRVPLQPRFEEAVQVVKGYPASGKLAKGMFTVNWLLAPTNDANLNLALHVLEHILIGLPSSPLRKNLTESGLGEDLAGVGLEADMRQMFFSVGLKGMHPANAVKVESIIFHTIKDLVEKGIDPKDVDAAINSVEFGLRENNTGSYPRGLSLMFQSLSTWIYDEEDGTEGDPLRLLPFDEPLANIKRWVADGEKVFEELLARLFLHNPHRSTVLLKPEHKLGKEIEQKERARLDEAKKSMSPEQLDEVMELARELHRLQEAPDAPEDLARIPRLAVADLPRENQIVPTSETTVGTARCLHHDLTTNGIAYLDFGFDLTVLPDHLLPLAGLFGRMLTEMGTQDSDFVSMSQRIARTTGGIHSQVFISPVVNSDRAAARLFLRAKCTLEKGKETAAILTELLTRTKFNDRERFRQILFEAKSRAEQRLVPSGHMVVAMRLKARAHRAHAMEEAISGVTNLEYLRTLAQRVEKDFGGVLAELEQVRDLLLTRNGLVLNATMTDADFAVMEPLAASVASALPENPAEPMLFAAPELPLREGLTIPSQVNYVGKGCNVFAHGFEFSGPMLAASKFLRTSYLWEKVRVQGGAYGGFCTFDRTSGSFNFISYRDPNVEKTIEAYDGVAPFLKGLQIPEDELEKSVIGAVGELDAYMLPDAKGFSATARILAGETNEQRQTMRDQLLATKPEDFVALGEAAAMVAEHGAVTVLGNGPAMDVSNLDLEMREIW</sequence>
<dbReference type="SUPFAM" id="SSF63411">
    <property type="entry name" value="LuxS/MPP-like metallohydrolase"/>
    <property type="match status" value="4"/>
</dbReference>
<proteinExistence type="predicted"/>
<dbReference type="EMBL" id="WAIE01000003">
    <property type="protein sequence ID" value="KAB1441632.1"/>
    <property type="molecule type" value="Genomic_DNA"/>
</dbReference>
<dbReference type="InterPro" id="IPR011249">
    <property type="entry name" value="Metalloenz_LuxS/M16"/>
</dbReference>
<organism evidence="2 3">
    <name type="scientific">Pseudodesulfovibrio senegalensis</name>
    <dbReference type="NCBI Taxonomy" id="1721087"/>
    <lineage>
        <taxon>Bacteria</taxon>
        <taxon>Pseudomonadati</taxon>
        <taxon>Thermodesulfobacteriota</taxon>
        <taxon>Desulfovibrionia</taxon>
        <taxon>Desulfovibrionales</taxon>
        <taxon>Desulfovibrionaceae</taxon>
    </lineage>
</organism>
<dbReference type="PANTHER" id="PTHR43016">
    <property type="entry name" value="PRESEQUENCE PROTEASE"/>
    <property type="match status" value="1"/>
</dbReference>
<dbReference type="Proteomes" id="UP000438699">
    <property type="component" value="Unassembled WGS sequence"/>
</dbReference>
<evidence type="ECO:0000259" key="1">
    <source>
        <dbReference type="SMART" id="SM01264"/>
    </source>
</evidence>
<dbReference type="Pfam" id="PF22516">
    <property type="entry name" value="PreP_C"/>
    <property type="match status" value="1"/>
</dbReference>
<dbReference type="GO" id="GO:0004222">
    <property type="term" value="F:metalloendopeptidase activity"/>
    <property type="evidence" value="ECO:0007669"/>
    <property type="project" value="TreeGrafter"/>
</dbReference>
<dbReference type="InterPro" id="IPR011765">
    <property type="entry name" value="Pept_M16_N"/>
</dbReference>
<gene>
    <name evidence="2" type="ORF">F8A88_08505</name>
</gene>
<dbReference type="InterPro" id="IPR007863">
    <property type="entry name" value="Peptidase_M16_C"/>
</dbReference>
<dbReference type="FunFam" id="3.30.830.10:FF:000034">
    <property type="entry name" value="presequence protease 1, chloroplastic/mitochondrial"/>
    <property type="match status" value="1"/>
</dbReference>
<dbReference type="Pfam" id="PF05193">
    <property type="entry name" value="Peptidase_M16_C"/>
    <property type="match status" value="1"/>
</dbReference>
<dbReference type="Pfam" id="PF00675">
    <property type="entry name" value="Peptidase_M16"/>
    <property type="match status" value="1"/>
</dbReference>
<dbReference type="Gene3D" id="3.30.830.10">
    <property type="entry name" value="Metalloenzyme, LuxS/M16 peptidase-like"/>
    <property type="match status" value="4"/>
</dbReference>
<dbReference type="GO" id="GO:0046872">
    <property type="term" value="F:metal ion binding"/>
    <property type="evidence" value="ECO:0007669"/>
    <property type="project" value="InterPro"/>
</dbReference>
<accession>A0A6N6N2G8</accession>
<dbReference type="OrthoDB" id="9762027at2"/>
<dbReference type="GO" id="GO:0016485">
    <property type="term" value="P:protein processing"/>
    <property type="evidence" value="ECO:0007669"/>
    <property type="project" value="TreeGrafter"/>
</dbReference>
<name>A0A6N6N2G8_9BACT</name>
<dbReference type="InterPro" id="IPR055130">
    <property type="entry name" value="PreP_C"/>
</dbReference>
<dbReference type="RefSeq" id="WP_151150725.1">
    <property type="nucleotide sequence ID" value="NZ_WAIE01000003.1"/>
</dbReference>
<dbReference type="AlphaFoldDB" id="A0A6N6N2G8"/>
<dbReference type="PANTHER" id="PTHR43016:SF13">
    <property type="entry name" value="PRESEQUENCE PROTEASE, MITOCHONDRIAL"/>
    <property type="match status" value="1"/>
</dbReference>
<evidence type="ECO:0000313" key="3">
    <source>
        <dbReference type="Proteomes" id="UP000438699"/>
    </source>
</evidence>